<sequence length="304" mass="33313">MWGWAYRRCVVTELRHLEYFVAVAEELNFAKAALRLQMTQPPLSQQILQLERELGVQLFFRTKRKVELTAAGAVFLVEARAILKRVDHAADLARRADSGEIGELSIGFVGSATYDVLPVVVREYQRRYPGVHLSLTEMSTPLQVESLARGDIDIGVLRPPVSSGLEALTVQSARCVLAIPQGHPLAQSDTISLHDTATVPYVLLSRKTWAGLYDDIVSLCNQSGFAPNIAQEALEFQTVIGLVAAGIGIAFVPPSSQNLHARDVVYRTVEDVAPMAAMGIAWRTGDSSALVRNFVDIGAAWEKF</sequence>
<organism evidence="6 7">
    <name type="scientific">Alicyclobacillus ferrooxydans</name>
    <dbReference type="NCBI Taxonomy" id="471514"/>
    <lineage>
        <taxon>Bacteria</taxon>
        <taxon>Bacillati</taxon>
        <taxon>Bacillota</taxon>
        <taxon>Bacilli</taxon>
        <taxon>Bacillales</taxon>
        <taxon>Alicyclobacillaceae</taxon>
        <taxon>Alicyclobacillus</taxon>
    </lineage>
</organism>
<dbReference type="RefSeq" id="WP_054967832.1">
    <property type="nucleotide sequence ID" value="NZ_LJCO01000014.1"/>
</dbReference>
<dbReference type="InterPro" id="IPR036388">
    <property type="entry name" value="WH-like_DNA-bd_sf"/>
</dbReference>
<protein>
    <submittedName>
        <fullName evidence="6">LysR family transcriptional regulator</fullName>
    </submittedName>
</protein>
<dbReference type="PROSITE" id="PS50931">
    <property type="entry name" value="HTH_LYSR"/>
    <property type="match status" value="1"/>
</dbReference>
<evidence type="ECO:0000313" key="7">
    <source>
        <dbReference type="Proteomes" id="UP000050482"/>
    </source>
</evidence>
<comment type="caution">
    <text evidence="6">The sequence shown here is derived from an EMBL/GenBank/DDBJ whole genome shotgun (WGS) entry which is preliminary data.</text>
</comment>
<dbReference type="FunFam" id="1.10.10.10:FF:000001">
    <property type="entry name" value="LysR family transcriptional regulator"/>
    <property type="match status" value="1"/>
</dbReference>
<dbReference type="InterPro" id="IPR000847">
    <property type="entry name" value="LysR_HTH_N"/>
</dbReference>
<dbReference type="PANTHER" id="PTHR30346">
    <property type="entry name" value="TRANSCRIPTIONAL DUAL REGULATOR HCAR-RELATED"/>
    <property type="match status" value="1"/>
</dbReference>
<keyword evidence="3" id="KW-0238">DNA-binding</keyword>
<dbReference type="InterPro" id="IPR005119">
    <property type="entry name" value="LysR_subst-bd"/>
</dbReference>
<dbReference type="OrthoDB" id="9803735at2"/>
<dbReference type="Pfam" id="PF03466">
    <property type="entry name" value="LysR_substrate"/>
    <property type="match status" value="1"/>
</dbReference>
<dbReference type="InterPro" id="IPR036390">
    <property type="entry name" value="WH_DNA-bd_sf"/>
</dbReference>
<dbReference type="Proteomes" id="UP000050482">
    <property type="component" value="Unassembled WGS sequence"/>
</dbReference>
<gene>
    <name evidence="6" type="ORF">AN477_03700</name>
</gene>
<dbReference type="PANTHER" id="PTHR30346:SF0">
    <property type="entry name" value="HCA OPERON TRANSCRIPTIONAL ACTIVATOR HCAR"/>
    <property type="match status" value="1"/>
</dbReference>
<evidence type="ECO:0000259" key="5">
    <source>
        <dbReference type="PROSITE" id="PS50931"/>
    </source>
</evidence>
<comment type="similarity">
    <text evidence="1">Belongs to the LysR transcriptional regulatory family.</text>
</comment>
<dbReference type="Gene3D" id="3.40.190.10">
    <property type="entry name" value="Periplasmic binding protein-like II"/>
    <property type="match status" value="2"/>
</dbReference>
<feature type="domain" description="HTH lysR-type" evidence="5">
    <location>
        <begin position="12"/>
        <end position="69"/>
    </location>
</feature>
<keyword evidence="2" id="KW-0805">Transcription regulation</keyword>
<dbReference type="Pfam" id="PF00126">
    <property type="entry name" value="HTH_1"/>
    <property type="match status" value="1"/>
</dbReference>
<evidence type="ECO:0000256" key="2">
    <source>
        <dbReference type="ARBA" id="ARBA00023015"/>
    </source>
</evidence>
<dbReference type="GO" id="GO:0032993">
    <property type="term" value="C:protein-DNA complex"/>
    <property type="evidence" value="ECO:0007669"/>
    <property type="project" value="TreeGrafter"/>
</dbReference>
<keyword evidence="7" id="KW-1185">Reference proteome</keyword>
<dbReference type="PATRIC" id="fig|471514.4.peg.606"/>
<dbReference type="SUPFAM" id="SSF53850">
    <property type="entry name" value="Periplasmic binding protein-like II"/>
    <property type="match status" value="1"/>
</dbReference>
<name>A0A0P9CQC4_9BACL</name>
<dbReference type="GO" id="GO:0003700">
    <property type="term" value="F:DNA-binding transcription factor activity"/>
    <property type="evidence" value="ECO:0007669"/>
    <property type="project" value="InterPro"/>
</dbReference>
<dbReference type="Gene3D" id="1.10.10.10">
    <property type="entry name" value="Winged helix-like DNA-binding domain superfamily/Winged helix DNA-binding domain"/>
    <property type="match status" value="1"/>
</dbReference>
<dbReference type="GO" id="GO:0003677">
    <property type="term" value="F:DNA binding"/>
    <property type="evidence" value="ECO:0007669"/>
    <property type="project" value="UniProtKB-KW"/>
</dbReference>
<accession>A0A0P9CQC4</accession>
<keyword evidence="4" id="KW-0804">Transcription</keyword>
<evidence type="ECO:0000256" key="1">
    <source>
        <dbReference type="ARBA" id="ARBA00009437"/>
    </source>
</evidence>
<proteinExistence type="inferred from homology"/>
<dbReference type="EMBL" id="LJCO01000014">
    <property type="protein sequence ID" value="KPV45102.1"/>
    <property type="molecule type" value="Genomic_DNA"/>
</dbReference>
<evidence type="ECO:0000256" key="4">
    <source>
        <dbReference type="ARBA" id="ARBA00023163"/>
    </source>
</evidence>
<dbReference type="STRING" id="471514.AN477_03700"/>
<reference evidence="6 7" key="1">
    <citation type="submission" date="2015-09" db="EMBL/GenBank/DDBJ databases">
        <title>Draft genome sequence of Alicyclobacillus ferrooxydans DSM 22381.</title>
        <authorList>
            <person name="Hemp J."/>
        </authorList>
    </citation>
    <scope>NUCLEOTIDE SEQUENCE [LARGE SCALE GENOMIC DNA]</scope>
    <source>
        <strain evidence="6 7">TC-34</strain>
    </source>
</reference>
<evidence type="ECO:0000256" key="3">
    <source>
        <dbReference type="ARBA" id="ARBA00023125"/>
    </source>
</evidence>
<dbReference type="AlphaFoldDB" id="A0A0P9CQC4"/>
<dbReference type="PRINTS" id="PR00039">
    <property type="entry name" value="HTHLYSR"/>
</dbReference>
<evidence type="ECO:0000313" key="6">
    <source>
        <dbReference type="EMBL" id="KPV45102.1"/>
    </source>
</evidence>
<dbReference type="SUPFAM" id="SSF46785">
    <property type="entry name" value="Winged helix' DNA-binding domain"/>
    <property type="match status" value="1"/>
</dbReference>